<dbReference type="AlphaFoldDB" id="A0AAD6ZM33"/>
<evidence type="ECO:0000313" key="1">
    <source>
        <dbReference type="EMBL" id="KAJ7328458.1"/>
    </source>
</evidence>
<keyword evidence="2" id="KW-1185">Reference proteome</keyword>
<dbReference type="EMBL" id="JARIHO010000039">
    <property type="protein sequence ID" value="KAJ7328458.1"/>
    <property type="molecule type" value="Genomic_DNA"/>
</dbReference>
<accession>A0AAD6ZM33</accession>
<dbReference type="Proteomes" id="UP001218218">
    <property type="component" value="Unassembled WGS sequence"/>
</dbReference>
<evidence type="ECO:0000313" key="2">
    <source>
        <dbReference type="Proteomes" id="UP001218218"/>
    </source>
</evidence>
<protein>
    <submittedName>
        <fullName evidence="1">Uncharacterized protein</fullName>
    </submittedName>
</protein>
<feature type="non-terminal residue" evidence="1">
    <location>
        <position position="1"/>
    </location>
</feature>
<comment type="caution">
    <text evidence="1">The sequence shown here is derived from an EMBL/GenBank/DDBJ whole genome shotgun (WGS) entry which is preliminary data.</text>
</comment>
<name>A0AAD6ZM33_9AGAR</name>
<gene>
    <name evidence="1" type="ORF">DFH08DRAFT_709811</name>
</gene>
<proteinExistence type="predicted"/>
<reference evidence="1" key="1">
    <citation type="submission" date="2023-03" db="EMBL/GenBank/DDBJ databases">
        <title>Massive genome expansion in bonnet fungi (Mycena s.s.) driven by repeated elements and novel gene families across ecological guilds.</title>
        <authorList>
            <consortium name="Lawrence Berkeley National Laboratory"/>
            <person name="Harder C.B."/>
            <person name="Miyauchi S."/>
            <person name="Viragh M."/>
            <person name="Kuo A."/>
            <person name="Thoen E."/>
            <person name="Andreopoulos B."/>
            <person name="Lu D."/>
            <person name="Skrede I."/>
            <person name="Drula E."/>
            <person name="Henrissat B."/>
            <person name="Morin E."/>
            <person name="Kohler A."/>
            <person name="Barry K."/>
            <person name="LaButti K."/>
            <person name="Morin E."/>
            <person name="Salamov A."/>
            <person name="Lipzen A."/>
            <person name="Mereny Z."/>
            <person name="Hegedus B."/>
            <person name="Baldrian P."/>
            <person name="Stursova M."/>
            <person name="Weitz H."/>
            <person name="Taylor A."/>
            <person name="Grigoriev I.V."/>
            <person name="Nagy L.G."/>
            <person name="Martin F."/>
            <person name="Kauserud H."/>
        </authorList>
    </citation>
    <scope>NUCLEOTIDE SEQUENCE</scope>
    <source>
        <strain evidence="1">CBHHK002</strain>
    </source>
</reference>
<organism evidence="1 2">
    <name type="scientific">Mycena albidolilacea</name>
    <dbReference type="NCBI Taxonomy" id="1033008"/>
    <lineage>
        <taxon>Eukaryota</taxon>
        <taxon>Fungi</taxon>
        <taxon>Dikarya</taxon>
        <taxon>Basidiomycota</taxon>
        <taxon>Agaricomycotina</taxon>
        <taxon>Agaricomycetes</taxon>
        <taxon>Agaricomycetidae</taxon>
        <taxon>Agaricales</taxon>
        <taxon>Marasmiineae</taxon>
        <taxon>Mycenaceae</taxon>
        <taxon>Mycena</taxon>
    </lineage>
</organism>
<sequence>KPWVQPAGHLAMDQHYKLLRADKEIARLNVEILRLITYMVDEERFLVYHEGQLQVEGKGKVQQVDHAHFNGMHMECLTKLSKEVGFMASLSLGVCISKECMVPEAAPSDSKDMVIQEASRCMSGVPLLQDEEDNGVDEDTDIDVEAIADAFETIVHITHDHPAPMPAL</sequence>